<dbReference type="RefSeq" id="WP_386812759.1">
    <property type="nucleotide sequence ID" value="NZ_JBHTIH010000004.1"/>
</dbReference>
<gene>
    <name evidence="2" type="ORF">ACFQZQ_10600</name>
</gene>
<dbReference type="EMBL" id="JBHTIH010000004">
    <property type="protein sequence ID" value="MFD0739729.1"/>
    <property type="molecule type" value="Genomic_DNA"/>
</dbReference>
<name>A0ABW2YQC7_9GAMM</name>
<evidence type="ECO:0000259" key="1">
    <source>
        <dbReference type="Pfam" id="PF13466"/>
    </source>
</evidence>
<dbReference type="Gene3D" id="3.30.750.24">
    <property type="entry name" value="STAS domain"/>
    <property type="match status" value="1"/>
</dbReference>
<proteinExistence type="predicted"/>
<reference evidence="3" key="1">
    <citation type="journal article" date="2019" name="Int. J. Syst. Evol. Microbiol.">
        <title>The Global Catalogue of Microorganisms (GCM) 10K type strain sequencing project: providing services to taxonomists for standard genome sequencing and annotation.</title>
        <authorList>
            <consortium name="The Broad Institute Genomics Platform"/>
            <consortium name="The Broad Institute Genome Sequencing Center for Infectious Disease"/>
            <person name="Wu L."/>
            <person name="Ma J."/>
        </authorList>
    </citation>
    <scope>NUCLEOTIDE SEQUENCE [LARGE SCALE GENOMIC DNA]</scope>
    <source>
        <strain evidence="3">CCUG 55491</strain>
    </source>
</reference>
<dbReference type="Pfam" id="PF13466">
    <property type="entry name" value="STAS_2"/>
    <property type="match status" value="1"/>
</dbReference>
<comment type="caution">
    <text evidence="2">The sequence shown here is derived from an EMBL/GenBank/DDBJ whole genome shotgun (WGS) entry which is preliminary data.</text>
</comment>
<feature type="domain" description="MlaB-like STAS" evidence="1">
    <location>
        <begin position="22"/>
        <end position="96"/>
    </location>
</feature>
<protein>
    <submittedName>
        <fullName evidence="2">STAS domain-containing protein</fullName>
    </submittedName>
</protein>
<dbReference type="Proteomes" id="UP001597090">
    <property type="component" value="Unassembled WGS sequence"/>
</dbReference>
<keyword evidence="3" id="KW-1185">Reference proteome</keyword>
<evidence type="ECO:0000313" key="2">
    <source>
        <dbReference type="EMBL" id="MFD0739729.1"/>
    </source>
</evidence>
<evidence type="ECO:0000313" key="3">
    <source>
        <dbReference type="Proteomes" id="UP001597090"/>
    </source>
</evidence>
<accession>A0ABW2YQC7</accession>
<dbReference type="InterPro" id="IPR036513">
    <property type="entry name" value="STAS_dom_sf"/>
</dbReference>
<sequence length="103" mass="10415">MAATVAPGSGVQASVRRDGDALVFAGALDRAAVAALWRQLPPLRAGVRRIELAAVSHVDSAGLALLAELADGAAGGIAVTGTPPGLAELRAAYRLDEQLAYAR</sequence>
<dbReference type="SUPFAM" id="SSF52091">
    <property type="entry name" value="SpoIIaa-like"/>
    <property type="match status" value="1"/>
</dbReference>
<dbReference type="InterPro" id="IPR058548">
    <property type="entry name" value="MlaB-like_STAS"/>
</dbReference>
<organism evidence="2 3">
    <name type="scientific">Lysobacter koreensis</name>
    <dbReference type="NCBI Taxonomy" id="266122"/>
    <lineage>
        <taxon>Bacteria</taxon>
        <taxon>Pseudomonadati</taxon>
        <taxon>Pseudomonadota</taxon>
        <taxon>Gammaproteobacteria</taxon>
        <taxon>Lysobacterales</taxon>
        <taxon>Lysobacteraceae</taxon>
        <taxon>Lysobacter</taxon>
    </lineage>
</organism>